<proteinExistence type="predicted"/>
<dbReference type="AlphaFoldDB" id="E4N460"/>
<dbReference type="HOGENOM" id="CLU_2356004_0_0_11"/>
<dbReference type="EMBL" id="AP010968">
    <property type="protein sequence ID" value="BAJ25991.1"/>
    <property type="molecule type" value="Genomic_DNA"/>
</dbReference>
<keyword evidence="3" id="KW-1185">Reference proteome</keyword>
<protein>
    <recommendedName>
        <fullName evidence="4">DUF4177 domain-containing protein</fullName>
    </recommendedName>
</protein>
<evidence type="ECO:0000313" key="3">
    <source>
        <dbReference type="Proteomes" id="UP000007076"/>
    </source>
</evidence>
<feature type="chain" id="PRO_5003184921" description="DUF4177 domain-containing protein" evidence="1">
    <location>
        <begin position="32"/>
        <end position="96"/>
    </location>
</feature>
<dbReference type="STRING" id="452652.KSE_01400"/>
<feature type="signal peptide" evidence="1">
    <location>
        <begin position="1"/>
        <end position="31"/>
    </location>
</feature>
<organism evidence="2 3">
    <name type="scientific">Kitasatospora setae (strain ATCC 33774 / DSM 43861 / JCM 3304 / KCC A-0304 / NBRC 14216 / KM-6054)</name>
    <name type="common">Streptomyces setae</name>
    <dbReference type="NCBI Taxonomy" id="452652"/>
    <lineage>
        <taxon>Bacteria</taxon>
        <taxon>Bacillati</taxon>
        <taxon>Actinomycetota</taxon>
        <taxon>Actinomycetes</taxon>
        <taxon>Kitasatosporales</taxon>
        <taxon>Streptomycetaceae</taxon>
        <taxon>Kitasatospora</taxon>
    </lineage>
</organism>
<evidence type="ECO:0000256" key="1">
    <source>
        <dbReference type="SAM" id="SignalP"/>
    </source>
</evidence>
<sequence>MPRPARRHLRLAATAAATAVVAVGTTAAALADPTPPARAGAVAPRWEYRWAVAQPGGRTVGDLEQLGKDGWEVVGPVNEYTADRWNFLLKRELPDG</sequence>
<keyword evidence="1" id="KW-0732">Signal</keyword>
<dbReference type="PATRIC" id="fig|452652.3.peg.131"/>
<dbReference type="Proteomes" id="UP000007076">
    <property type="component" value="Chromosome"/>
</dbReference>
<gene>
    <name evidence="2" type="ordered locus">KSE_01400</name>
</gene>
<reference evidence="2 3" key="1">
    <citation type="journal article" date="2010" name="DNA Res.">
        <title>Genome sequence of Kitasatospora setae NBRC 14216T: an evolutionary snapshot of the family Streptomycetaceae.</title>
        <authorList>
            <person name="Ichikawa N."/>
            <person name="Oguchi A."/>
            <person name="Ikeda H."/>
            <person name="Ishikawa J."/>
            <person name="Kitani S."/>
            <person name="Watanabe Y."/>
            <person name="Nakamura S."/>
            <person name="Katano Y."/>
            <person name="Kishi E."/>
            <person name="Sasagawa M."/>
            <person name="Ankai A."/>
            <person name="Fukui S."/>
            <person name="Hashimoto Y."/>
            <person name="Kamata S."/>
            <person name="Otoguro M."/>
            <person name="Tanikawa S."/>
            <person name="Nihira T."/>
            <person name="Horinouchi S."/>
            <person name="Ohnishi Y."/>
            <person name="Hayakawa M."/>
            <person name="Kuzuyama T."/>
            <person name="Arisawa A."/>
            <person name="Nomoto F."/>
            <person name="Miura H."/>
            <person name="Takahashi Y."/>
            <person name="Fujita N."/>
        </authorList>
    </citation>
    <scope>NUCLEOTIDE SEQUENCE [LARGE SCALE GENOMIC DNA]</scope>
    <source>
        <strain evidence="3">ATCC 33774 / DSM 43861 / JCM 3304 / KCC A-0304 / NBRC 14216 / KM-6054</strain>
    </source>
</reference>
<name>E4N460_KITSK</name>
<dbReference type="KEGG" id="ksk:KSE_01400"/>
<evidence type="ECO:0000313" key="2">
    <source>
        <dbReference type="EMBL" id="BAJ25991.1"/>
    </source>
</evidence>
<accession>E4N460</accession>
<evidence type="ECO:0008006" key="4">
    <source>
        <dbReference type="Google" id="ProtNLM"/>
    </source>
</evidence>